<keyword evidence="3" id="KW-1185">Reference proteome</keyword>
<gene>
    <name evidence="2" type="ORF">BJ554DRAFT_6179</name>
</gene>
<feature type="region of interest" description="Disordered" evidence="1">
    <location>
        <begin position="25"/>
        <end position="58"/>
    </location>
</feature>
<dbReference type="AlphaFoldDB" id="A0A8H8A337"/>
<name>A0A8H8A337_9FUNG</name>
<evidence type="ECO:0000313" key="3">
    <source>
        <dbReference type="Proteomes" id="UP000673691"/>
    </source>
</evidence>
<accession>A0A8H8A337</accession>
<sequence>MCPNCWQWVYFGRLGTAAVDGSAATGATCGTSRRCRRHRPSSGERYCSCGPRGPSASI</sequence>
<proteinExistence type="predicted"/>
<dbReference type="Proteomes" id="UP000673691">
    <property type="component" value="Unassembled WGS sequence"/>
</dbReference>
<dbReference type="EMBL" id="JAEFCI010000042">
    <property type="protein sequence ID" value="KAG5463803.1"/>
    <property type="molecule type" value="Genomic_DNA"/>
</dbReference>
<feature type="non-terminal residue" evidence="2">
    <location>
        <position position="58"/>
    </location>
</feature>
<protein>
    <submittedName>
        <fullName evidence="2">Uncharacterized protein</fullName>
    </submittedName>
</protein>
<organism evidence="2 3">
    <name type="scientific">Olpidium bornovanus</name>
    <dbReference type="NCBI Taxonomy" id="278681"/>
    <lineage>
        <taxon>Eukaryota</taxon>
        <taxon>Fungi</taxon>
        <taxon>Fungi incertae sedis</taxon>
        <taxon>Olpidiomycota</taxon>
        <taxon>Olpidiomycotina</taxon>
        <taxon>Olpidiomycetes</taxon>
        <taxon>Olpidiales</taxon>
        <taxon>Olpidiaceae</taxon>
        <taxon>Olpidium</taxon>
    </lineage>
</organism>
<reference evidence="2 3" key="1">
    <citation type="journal article" name="Sci. Rep.">
        <title>Genome-scale phylogenetic analyses confirm Olpidium as the closest living zoosporic fungus to the non-flagellated, terrestrial fungi.</title>
        <authorList>
            <person name="Chang Y."/>
            <person name="Rochon D."/>
            <person name="Sekimoto S."/>
            <person name="Wang Y."/>
            <person name="Chovatia M."/>
            <person name="Sandor L."/>
            <person name="Salamov A."/>
            <person name="Grigoriev I.V."/>
            <person name="Stajich J.E."/>
            <person name="Spatafora J.W."/>
        </authorList>
    </citation>
    <scope>NUCLEOTIDE SEQUENCE [LARGE SCALE GENOMIC DNA]</scope>
    <source>
        <strain evidence="2">S191</strain>
    </source>
</reference>
<comment type="caution">
    <text evidence="2">The sequence shown here is derived from an EMBL/GenBank/DDBJ whole genome shotgun (WGS) entry which is preliminary data.</text>
</comment>
<evidence type="ECO:0000256" key="1">
    <source>
        <dbReference type="SAM" id="MobiDB-lite"/>
    </source>
</evidence>
<evidence type="ECO:0000313" key="2">
    <source>
        <dbReference type="EMBL" id="KAG5463803.1"/>
    </source>
</evidence>